<dbReference type="EMBL" id="BGZK01000149">
    <property type="protein sequence ID" value="GBP23319.1"/>
    <property type="molecule type" value="Genomic_DNA"/>
</dbReference>
<feature type="region of interest" description="Disordered" evidence="1">
    <location>
        <begin position="173"/>
        <end position="205"/>
    </location>
</feature>
<dbReference type="AlphaFoldDB" id="A0A4C1UAH7"/>
<keyword evidence="2" id="KW-1133">Transmembrane helix</keyword>
<gene>
    <name evidence="3" type="ORF">EVAR_76034_1</name>
</gene>
<keyword evidence="2" id="KW-0812">Transmembrane</keyword>
<comment type="caution">
    <text evidence="3">The sequence shown here is derived from an EMBL/GenBank/DDBJ whole genome shotgun (WGS) entry which is preliminary data.</text>
</comment>
<reference evidence="3 4" key="1">
    <citation type="journal article" date="2019" name="Commun. Biol.">
        <title>The bagworm genome reveals a unique fibroin gene that provides high tensile strength.</title>
        <authorList>
            <person name="Kono N."/>
            <person name="Nakamura H."/>
            <person name="Ohtoshi R."/>
            <person name="Tomita M."/>
            <person name="Numata K."/>
            <person name="Arakawa K."/>
        </authorList>
    </citation>
    <scope>NUCLEOTIDE SEQUENCE [LARGE SCALE GENOMIC DNA]</scope>
</reference>
<feature type="transmembrane region" description="Helical" evidence="2">
    <location>
        <begin position="86"/>
        <end position="109"/>
    </location>
</feature>
<feature type="compositionally biased region" description="Pro residues" evidence="1">
    <location>
        <begin position="188"/>
        <end position="199"/>
    </location>
</feature>
<evidence type="ECO:0000313" key="4">
    <source>
        <dbReference type="Proteomes" id="UP000299102"/>
    </source>
</evidence>
<accession>A0A4C1UAH7</accession>
<organism evidence="3 4">
    <name type="scientific">Eumeta variegata</name>
    <name type="common">Bagworm moth</name>
    <name type="synonym">Eumeta japonica</name>
    <dbReference type="NCBI Taxonomy" id="151549"/>
    <lineage>
        <taxon>Eukaryota</taxon>
        <taxon>Metazoa</taxon>
        <taxon>Ecdysozoa</taxon>
        <taxon>Arthropoda</taxon>
        <taxon>Hexapoda</taxon>
        <taxon>Insecta</taxon>
        <taxon>Pterygota</taxon>
        <taxon>Neoptera</taxon>
        <taxon>Endopterygota</taxon>
        <taxon>Lepidoptera</taxon>
        <taxon>Glossata</taxon>
        <taxon>Ditrysia</taxon>
        <taxon>Tineoidea</taxon>
        <taxon>Psychidae</taxon>
        <taxon>Oiketicinae</taxon>
        <taxon>Eumeta</taxon>
    </lineage>
</organism>
<sequence>MFSFTTINESPIGFESRTHIGCGSRNATTIRYNITLFPGGSFCFHPPAWARRGAHEPRHKNRTDEHEQRQAGHYTTAVYGRVLGELYVLLSLALFLLSACSYLLDYVLYSVPTALERRRSSNASIRNNGLSGVPQQWSDCHSVFLNSGVIDNLIRKLNAIEFAYTTSQCSAPCTPKGGGPSKGIITRSPPPRLPAPPQPSRSGGSLIFITKINDTHIQAAREDA</sequence>
<keyword evidence="2" id="KW-0472">Membrane</keyword>
<evidence type="ECO:0000313" key="3">
    <source>
        <dbReference type="EMBL" id="GBP23319.1"/>
    </source>
</evidence>
<evidence type="ECO:0000256" key="1">
    <source>
        <dbReference type="SAM" id="MobiDB-lite"/>
    </source>
</evidence>
<proteinExistence type="predicted"/>
<keyword evidence="4" id="KW-1185">Reference proteome</keyword>
<name>A0A4C1UAH7_EUMVA</name>
<protein>
    <submittedName>
        <fullName evidence="3">Uncharacterized protein</fullName>
    </submittedName>
</protein>
<dbReference type="Proteomes" id="UP000299102">
    <property type="component" value="Unassembled WGS sequence"/>
</dbReference>
<evidence type="ECO:0000256" key="2">
    <source>
        <dbReference type="SAM" id="Phobius"/>
    </source>
</evidence>